<dbReference type="InterPro" id="IPR029044">
    <property type="entry name" value="Nucleotide-diphossugar_trans"/>
</dbReference>
<keyword evidence="3" id="KW-1185">Reference proteome</keyword>
<dbReference type="Proteomes" id="UP000319267">
    <property type="component" value="Unassembled WGS sequence"/>
</dbReference>
<dbReference type="PANTHER" id="PTHR22916:SF3">
    <property type="entry name" value="UDP-GLCNAC:BETAGAL BETA-1,3-N-ACETYLGLUCOSAMINYLTRANSFERASE-LIKE PROTEIN 1"/>
    <property type="match status" value="1"/>
</dbReference>
<dbReference type="InterPro" id="IPR001173">
    <property type="entry name" value="Glyco_trans_2-like"/>
</dbReference>
<dbReference type="Pfam" id="PF00535">
    <property type="entry name" value="Glycos_transf_2"/>
    <property type="match status" value="1"/>
</dbReference>
<dbReference type="Gene3D" id="3.90.550.10">
    <property type="entry name" value="Spore Coat Polysaccharide Biosynthesis Protein SpsA, Chain A"/>
    <property type="match status" value="1"/>
</dbReference>
<accession>A0A521AJS4</accession>
<evidence type="ECO:0000313" key="3">
    <source>
        <dbReference type="Proteomes" id="UP000319267"/>
    </source>
</evidence>
<dbReference type="PANTHER" id="PTHR22916">
    <property type="entry name" value="GLYCOSYLTRANSFERASE"/>
    <property type="match status" value="1"/>
</dbReference>
<evidence type="ECO:0000313" key="2">
    <source>
        <dbReference type="EMBL" id="SMO35085.1"/>
    </source>
</evidence>
<proteinExistence type="predicted"/>
<keyword evidence="2" id="KW-0808">Transferase</keyword>
<evidence type="ECO:0000259" key="1">
    <source>
        <dbReference type="Pfam" id="PF00535"/>
    </source>
</evidence>
<sequence length="311" mass="36097">MAFFSVVIPLFNKANHIETTIKSILSQTFTDYEIIVINDGSTDNGEALVRGFNDDRIQVYNQENQGVSIARNLGIEKSKGKLIALMDADDFWLPDHLQELANLFQDFPDCGIYCSRHKIKISKKHFKIPVYNGINESFRGIVSDYFFSNRPFRITWTSSLAIPKEILEKIEGFTPNVTNGQDLELWTKIGIKYPVAITNKTTAIYNFDIPNSVTKNHVNSMKLMDFEQFKLSEKENPSLKNFLDLYRIEYGLRYYIFENKEKASFYLKDVDPQNINLKIQLLLKMPSVFLRLFLKSKNTLKRIGFDFSIYD</sequence>
<name>A0A521AJS4_9FLAO</name>
<protein>
    <submittedName>
        <fullName evidence="2">Glycosyltransferase involved in cell wall bisynthesis</fullName>
    </submittedName>
</protein>
<dbReference type="OrthoDB" id="6307329at2"/>
<dbReference type="EMBL" id="FXTQ01000001">
    <property type="protein sequence ID" value="SMO35085.1"/>
    <property type="molecule type" value="Genomic_DNA"/>
</dbReference>
<dbReference type="GO" id="GO:0016758">
    <property type="term" value="F:hexosyltransferase activity"/>
    <property type="evidence" value="ECO:0007669"/>
    <property type="project" value="UniProtKB-ARBA"/>
</dbReference>
<feature type="domain" description="Glycosyltransferase 2-like" evidence="1">
    <location>
        <begin position="5"/>
        <end position="129"/>
    </location>
</feature>
<gene>
    <name evidence="2" type="ORF">SAMN06265220_101215</name>
</gene>
<dbReference type="CDD" id="cd00761">
    <property type="entry name" value="Glyco_tranf_GTA_type"/>
    <property type="match status" value="1"/>
</dbReference>
<reference evidence="2 3" key="1">
    <citation type="submission" date="2017-05" db="EMBL/GenBank/DDBJ databases">
        <authorList>
            <person name="Varghese N."/>
            <person name="Submissions S."/>
        </authorList>
    </citation>
    <scope>NUCLEOTIDE SEQUENCE [LARGE SCALE GENOMIC DNA]</scope>
    <source>
        <strain evidence="2 3">DSM 29982</strain>
    </source>
</reference>
<dbReference type="RefSeq" id="WP_111377940.1">
    <property type="nucleotide sequence ID" value="NZ_CP043612.1"/>
</dbReference>
<dbReference type="SUPFAM" id="SSF53448">
    <property type="entry name" value="Nucleotide-diphospho-sugar transferases"/>
    <property type="match status" value="1"/>
</dbReference>
<organism evidence="2 3">
    <name type="scientific">Flavobacterium nitrogenifigens</name>
    <dbReference type="NCBI Taxonomy" id="1617283"/>
    <lineage>
        <taxon>Bacteria</taxon>
        <taxon>Pseudomonadati</taxon>
        <taxon>Bacteroidota</taxon>
        <taxon>Flavobacteriia</taxon>
        <taxon>Flavobacteriales</taxon>
        <taxon>Flavobacteriaceae</taxon>
        <taxon>Flavobacterium</taxon>
    </lineage>
</organism>
<dbReference type="AlphaFoldDB" id="A0A521AJS4"/>